<evidence type="ECO:0000313" key="3">
    <source>
        <dbReference type="EMBL" id="CAA9304655.1"/>
    </source>
</evidence>
<reference evidence="3" key="1">
    <citation type="submission" date="2020-02" db="EMBL/GenBank/DDBJ databases">
        <authorList>
            <person name="Meier V. D."/>
        </authorList>
    </citation>
    <scope>NUCLEOTIDE SEQUENCE</scope>
    <source>
        <strain evidence="3">AVDCRST_MAG90</strain>
    </source>
</reference>
<dbReference type="InterPro" id="IPR007730">
    <property type="entry name" value="SPOR-like_dom"/>
</dbReference>
<sequence>RLAAVETATAKPEQLPPRREAAARPTPVVSDAPPAPSTSSWVIQLGAMDDEAKAKEILAEARSRSGRTLAKASPFTEKVVRDGTTLYRARFSGFDEADSAQDACKALKRSGFACFATRS</sequence>
<dbReference type="EMBL" id="CADCUC010000008">
    <property type="protein sequence ID" value="CAA9304655.1"/>
    <property type="molecule type" value="Genomic_DNA"/>
</dbReference>
<dbReference type="EC" id="3.4.16.4" evidence="3"/>
<dbReference type="AlphaFoldDB" id="A0A6J4KFY1"/>
<dbReference type="InterPro" id="IPR036680">
    <property type="entry name" value="SPOR-like_sf"/>
</dbReference>
<feature type="region of interest" description="Disordered" evidence="1">
    <location>
        <begin position="1"/>
        <end position="38"/>
    </location>
</feature>
<name>A0A6J4KFY1_9HYPH</name>
<evidence type="ECO:0000259" key="2">
    <source>
        <dbReference type="PROSITE" id="PS51724"/>
    </source>
</evidence>
<feature type="non-terminal residue" evidence="3">
    <location>
        <position position="1"/>
    </location>
</feature>
<keyword evidence="3" id="KW-0378">Hydrolase</keyword>
<dbReference type="GO" id="GO:0042834">
    <property type="term" value="F:peptidoglycan binding"/>
    <property type="evidence" value="ECO:0007669"/>
    <property type="project" value="InterPro"/>
</dbReference>
<keyword evidence="3" id="KW-0645">Protease</keyword>
<organism evidence="3">
    <name type="scientific">uncultured Microvirga sp</name>
    <dbReference type="NCBI Taxonomy" id="412392"/>
    <lineage>
        <taxon>Bacteria</taxon>
        <taxon>Pseudomonadati</taxon>
        <taxon>Pseudomonadota</taxon>
        <taxon>Alphaproteobacteria</taxon>
        <taxon>Hyphomicrobiales</taxon>
        <taxon>Methylobacteriaceae</taxon>
        <taxon>Microvirga</taxon>
        <taxon>environmental samples</taxon>
    </lineage>
</organism>
<evidence type="ECO:0000256" key="1">
    <source>
        <dbReference type="SAM" id="MobiDB-lite"/>
    </source>
</evidence>
<dbReference type="Gene3D" id="3.30.70.1070">
    <property type="entry name" value="Sporulation related repeat"/>
    <property type="match status" value="1"/>
</dbReference>
<dbReference type="SUPFAM" id="SSF110997">
    <property type="entry name" value="Sporulation related repeat"/>
    <property type="match status" value="1"/>
</dbReference>
<accession>A0A6J4KFY1</accession>
<proteinExistence type="predicted"/>
<keyword evidence="3" id="KW-0121">Carboxypeptidase</keyword>
<dbReference type="PROSITE" id="PS51724">
    <property type="entry name" value="SPOR"/>
    <property type="match status" value="1"/>
</dbReference>
<protein>
    <submittedName>
        <fullName evidence="3">D-alanyl-D-alanine carboxypeptidase</fullName>
        <ecNumber evidence="3">3.4.16.4</ecNumber>
    </submittedName>
</protein>
<feature type="domain" description="SPOR" evidence="2">
    <location>
        <begin position="35"/>
        <end position="119"/>
    </location>
</feature>
<dbReference type="Pfam" id="PF05036">
    <property type="entry name" value="SPOR"/>
    <property type="match status" value="1"/>
</dbReference>
<dbReference type="GO" id="GO:0009002">
    <property type="term" value="F:serine-type D-Ala-D-Ala carboxypeptidase activity"/>
    <property type="evidence" value="ECO:0007669"/>
    <property type="project" value="UniProtKB-EC"/>
</dbReference>
<gene>
    <name evidence="3" type="ORF">AVDCRST_MAG90-19</name>
</gene>